<name>A0A1I8IG86_9PLAT</name>
<dbReference type="Proteomes" id="UP000095280">
    <property type="component" value="Unplaced"/>
</dbReference>
<evidence type="ECO:0000256" key="1">
    <source>
        <dbReference type="SAM" id="MobiDB-lite"/>
    </source>
</evidence>
<reference evidence="3" key="1">
    <citation type="submission" date="2016-11" db="UniProtKB">
        <authorList>
            <consortium name="WormBaseParasite"/>
        </authorList>
    </citation>
    <scope>IDENTIFICATION</scope>
</reference>
<organism evidence="2 3">
    <name type="scientific">Macrostomum lignano</name>
    <dbReference type="NCBI Taxonomy" id="282301"/>
    <lineage>
        <taxon>Eukaryota</taxon>
        <taxon>Metazoa</taxon>
        <taxon>Spiralia</taxon>
        <taxon>Lophotrochozoa</taxon>
        <taxon>Platyhelminthes</taxon>
        <taxon>Rhabditophora</taxon>
        <taxon>Macrostomorpha</taxon>
        <taxon>Macrostomida</taxon>
        <taxon>Macrostomidae</taxon>
        <taxon>Macrostomum</taxon>
    </lineage>
</organism>
<feature type="compositionally biased region" description="Basic and acidic residues" evidence="1">
    <location>
        <begin position="65"/>
        <end position="80"/>
    </location>
</feature>
<accession>A0A1I8IG86</accession>
<dbReference type="WBParaSite" id="maker-uti_cns_0012428-snap-gene-0.5-mRNA-1">
    <property type="protein sequence ID" value="maker-uti_cns_0012428-snap-gene-0.5-mRNA-1"/>
    <property type="gene ID" value="maker-uti_cns_0012428-snap-gene-0.5"/>
</dbReference>
<dbReference type="AlphaFoldDB" id="A0A1I8IG86"/>
<keyword evidence="2" id="KW-1185">Reference proteome</keyword>
<protein>
    <submittedName>
        <fullName evidence="3">ERG24 reductase</fullName>
    </submittedName>
</protein>
<evidence type="ECO:0000313" key="2">
    <source>
        <dbReference type="Proteomes" id="UP000095280"/>
    </source>
</evidence>
<proteinExistence type="predicted"/>
<sequence length="80" mass="8440">ALPAPPSANGTAEACRVAADALGGGARSWLPWLVSRAWGLFFVAMGNKLCSHGKDVAGHAGPRPRMGEHGWQPRKDTHLL</sequence>
<feature type="region of interest" description="Disordered" evidence="1">
    <location>
        <begin position="56"/>
        <end position="80"/>
    </location>
</feature>
<evidence type="ECO:0000313" key="3">
    <source>
        <dbReference type="WBParaSite" id="maker-uti_cns_0012428-snap-gene-0.5-mRNA-1"/>
    </source>
</evidence>